<comment type="caution">
    <text evidence="2">The sequence shown here is derived from an EMBL/GenBank/DDBJ whole genome shotgun (WGS) entry which is preliminary data.</text>
</comment>
<protein>
    <submittedName>
        <fullName evidence="2">Cytochrome oxidase small assembly protein</fullName>
    </submittedName>
</protein>
<keyword evidence="1" id="KW-0472">Membrane</keyword>
<proteinExistence type="predicted"/>
<feature type="transmembrane region" description="Helical" evidence="1">
    <location>
        <begin position="16"/>
        <end position="36"/>
    </location>
</feature>
<keyword evidence="1" id="KW-1133">Transmembrane helix</keyword>
<keyword evidence="3" id="KW-1185">Reference proteome</keyword>
<accession>A0ABV7HAT4</accession>
<keyword evidence="1" id="KW-0812">Transmembrane</keyword>
<dbReference type="NCBIfam" id="NF038351">
    <property type="entry name" value="cyt_ox_assem_30"/>
    <property type="match status" value="1"/>
</dbReference>
<dbReference type="RefSeq" id="WP_377305825.1">
    <property type="nucleotide sequence ID" value="NZ_CP180191.1"/>
</dbReference>
<dbReference type="EMBL" id="JBHRTI010000010">
    <property type="protein sequence ID" value="MFC3149225.1"/>
    <property type="molecule type" value="Genomic_DNA"/>
</dbReference>
<evidence type="ECO:0000256" key="1">
    <source>
        <dbReference type="SAM" id="Phobius"/>
    </source>
</evidence>
<evidence type="ECO:0000313" key="2">
    <source>
        <dbReference type="EMBL" id="MFC3149225.1"/>
    </source>
</evidence>
<name>A0ABV7HAT4_9BURK</name>
<gene>
    <name evidence="2" type="ORF">ACFOEN_16505</name>
</gene>
<evidence type="ECO:0000313" key="3">
    <source>
        <dbReference type="Proteomes" id="UP001595556"/>
    </source>
</evidence>
<dbReference type="InterPro" id="IPR047811">
    <property type="entry name" value="CytC_ox_assmbl_put"/>
</dbReference>
<sequence length="42" mass="4714">MSTPNADQQRKNKRTALIIGSIALVFFAGIIVRRWLVINGIM</sequence>
<dbReference type="Proteomes" id="UP001595556">
    <property type="component" value="Unassembled WGS sequence"/>
</dbReference>
<organism evidence="2 3">
    <name type="scientific">Piscinibacterium candidicorallinum</name>
    <dbReference type="NCBI Taxonomy" id="1793872"/>
    <lineage>
        <taxon>Bacteria</taxon>
        <taxon>Pseudomonadati</taxon>
        <taxon>Pseudomonadota</taxon>
        <taxon>Betaproteobacteria</taxon>
        <taxon>Burkholderiales</taxon>
        <taxon>Piscinibacterium</taxon>
    </lineage>
</organism>
<reference evidence="3" key="1">
    <citation type="journal article" date="2019" name="Int. J. Syst. Evol. Microbiol.">
        <title>The Global Catalogue of Microorganisms (GCM) 10K type strain sequencing project: providing services to taxonomists for standard genome sequencing and annotation.</title>
        <authorList>
            <consortium name="The Broad Institute Genomics Platform"/>
            <consortium name="The Broad Institute Genome Sequencing Center for Infectious Disease"/>
            <person name="Wu L."/>
            <person name="Ma J."/>
        </authorList>
    </citation>
    <scope>NUCLEOTIDE SEQUENCE [LARGE SCALE GENOMIC DNA]</scope>
    <source>
        <strain evidence="3">KCTC 52168</strain>
    </source>
</reference>